<accession>A0A6J2Y906</accession>
<organism evidence="10 11">
    <name type="scientific">Sitophilus oryzae</name>
    <name type="common">Rice weevil</name>
    <name type="synonym">Curculio oryzae</name>
    <dbReference type="NCBI Taxonomy" id="7048"/>
    <lineage>
        <taxon>Eukaryota</taxon>
        <taxon>Metazoa</taxon>
        <taxon>Ecdysozoa</taxon>
        <taxon>Arthropoda</taxon>
        <taxon>Hexapoda</taxon>
        <taxon>Insecta</taxon>
        <taxon>Pterygota</taxon>
        <taxon>Neoptera</taxon>
        <taxon>Endopterygota</taxon>
        <taxon>Coleoptera</taxon>
        <taxon>Polyphaga</taxon>
        <taxon>Cucujiformia</taxon>
        <taxon>Curculionidae</taxon>
        <taxon>Dryophthorinae</taxon>
        <taxon>Sitophilus</taxon>
    </lineage>
</organism>
<evidence type="ECO:0000256" key="3">
    <source>
        <dbReference type="ARBA" id="ARBA00022692"/>
    </source>
</evidence>
<dbReference type="GO" id="GO:0005886">
    <property type="term" value="C:plasma membrane"/>
    <property type="evidence" value="ECO:0007669"/>
    <property type="project" value="UniProtKB-SubCell"/>
</dbReference>
<dbReference type="GO" id="GO:0004984">
    <property type="term" value="F:olfactory receptor activity"/>
    <property type="evidence" value="ECO:0007669"/>
    <property type="project" value="InterPro"/>
</dbReference>
<dbReference type="GeneID" id="115885281"/>
<reference evidence="11" key="1">
    <citation type="submission" date="2025-08" db="UniProtKB">
        <authorList>
            <consortium name="RefSeq"/>
        </authorList>
    </citation>
    <scope>IDENTIFICATION</scope>
    <source>
        <tissue evidence="11">Gonads</tissue>
    </source>
</reference>
<evidence type="ECO:0000256" key="5">
    <source>
        <dbReference type="ARBA" id="ARBA00022989"/>
    </source>
</evidence>
<comment type="similarity">
    <text evidence="9">Belongs to the insect chemoreceptor superfamily. Heteromeric odorant receptor channel (TC 1.A.69) family.</text>
</comment>
<protein>
    <recommendedName>
        <fullName evidence="9">Odorant receptor</fullName>
    </recommendedName>
</protein>
<evidence type="ECO:0000256" key="7">
    <source>
        <dbReference type="ARBA" id="ARBA00023170"/>
    </source>
</evidence>
<comment type="caution">
    <text evidence="9">Lacks conserved residue(s) required for the propagation of feature annotation.</text>
</comment>
<dbReference type="FunCoup" id="A0A6J2Y906">
    <property type="interactions" value="35"/>
</dbReference>
<keyword evidence="3 9" id="KW-0812">Transmembrane</keyword>
<name>A0A6J2Y906_SITOR</name>
<comment type="subcellular location">
    <subcellularLocation>
        <location evidence="9">Cell membrane</location>
        <topology evidence="9">Multi-pass membrane protein</topology>
    </subcellularLocation>
    <subcellularLocation>
        <location evidence="1">Membrane</location>
        <topology evidence="1">Multi-pass membrane protein</topology>
    </subcellularLocation>
</comment>
<dbReference type="Pfam" id="PF02949">
    <property type="entry name" value="7tm_6"/>
    <property type="match status" value="1"/>
</dbReference>
<keyword evidence="4 9" id="KW-0552">Olfaction</keyword>
<dbReference type="GO" id="GO:0005549">
    <property type="term" value="F:odorant binding"/>
    <property type="evidence" value="ECO:0007669"/>
    <property type="project" value="InterPro"/>
</dbReference>
<dbReference type="PANTHER" id="PTHR21137:SF40">
    <property type="entry name" value="ODORANT RECEPTOR 56A"/>
    <property type="match status" value="1"/>
</dbReference>
<evidence type="ECO:0000256" key="4">
    <source>
        <dbReference type="ARBA" id="ARBA00022725"/>
    </source>
</evidence>
<dbReference type="OrthoDB" id="6744908at2759"/>
<feature type="transmembrane region" description="Helical" evidence="9">
    <location>
        <begin position="136"/>
        <end position="156"/>
    </location>
</feature>
<dbReference type="Proteomes" id="UP000504635">
    <property type="component" value="Unplaced"/>
</dbReference>
<evidence type="ECO:0000256" key="6">
    <source>
        <dbReference type="ARBA" id="ARBA00023136"/>
    </source>
</evidence>
<evidence type="ECO:0000313" key="11">
    <source>
        <dbReference type="RefSeq" id="XP_030759997.1"/>
    </source>
</evidence>
<evidence type="ECO:0000256" key="8">
    <source>
        <dbReference type="ARBA" id="ARBA00023224"/>
    </source>
</evidence>
<keyword evidence="10" id="KW-1185">Reference proteome</keyword>
<sequence length="404" mass="47611">MEENLAASDFDVHYHLKFVRKCLLLLGIWPLDSKRSWKPLYTFYFWLTFVYYIIFDISGAVLAIKTWSENYLTTASSFGIVIEYVSNAYKVLIFKSKTYKQLIAYIAQKEKKIFNSQDEEFLKIYKENAAFTRKIVYFYVSMGSTGISLYFITPLISNVVYPLGYNNITGVKEHHFIVFSYFPFDANRYYWAAYLIQFTGCFYGYAYIVYCGAFYITLITFVTGELKILQHLFVNFRKYSNKFQEQYSLTEEQSQILLLKKLVKEHLKIIRFVEQLNDSIKLFMLLNFVISSFQLSLVVYQILQLPLIKQITVFSYFITLSTQLFLVYNSAHEISVQSENVATSIFKSDWYTYSPKIKRMMLIVCIRSQKPLVMTIGPTWSVQVTSLFQIFKALYSYVCIIMRN</sequence>
<dbReference type="AlphaFoldDB" id="A0A6J2Y906"/>
<dbReference type="PANTHER" id="PTHR21137">
    <property type="entry name" value="ODORANT RECEPTOR"/>
    <property type="match status" value="1"/>
</dbReference>
<keyword evidence="8 9" id="KW-0807">Transducer</keyword>
<dbReference type="InterPro" id="IPR004117">
    <property type="entry name" value="7tm6_olfct_rcpt"/>
</dbReference>
<keyword evidence="7 9" id="KW-0675">Receptor</keyword>
<keyword evidence="5 9" id="KW-1133">Transmembrane helix</keyword>
<keyword evidence="6 9" id="KW-0472">Membrane</keyword>
<dbReference type="KEGG" id="soy:115885281"/>
<evidence type="ECO:0000256" key="1">
    <source>
        <dbReference type="ARBA" id="ARBA00004141"/>
    </source>
</evidence>
<feature type="transmembrane region" description="Helical" evidence="9">
    <location>
        <begin position="189"/>
        <end position="222"/>
    </location>
</feature>
<feature type="transmembrane region" description="Helical" evidence="9">
    <location>
        <begin position="282"/>
        <end position="302"/>
    </location>
</feature>
<evidence type="ECO:0000256" key="9">
    <source>
        <dbReference type="RuleBase" id="RU351113"/>
    </source>
</evidence>
<dbReference type="RefSeq" id="XP_030759997.1">
    <property type="nucleotide sequence ID" value="XM_030904137.1"/>
</dbReference>
<evidence type="ECO:0000313" key="10">
    <source>
        <dbReference type="Proteomes" id="UP000504635"/>
    </source>
</evidence>
<keyword evidence="2 9" id="KW-0716">Sensory transduction</keyword>
<gene>
    <name evidence="11" type="primary">LOC115885281</name>
</gene>
<evidence type="ECO:0000256" key="2">
    <source>
        <dbReference type="ARBA" id="ARBA00022606"/>
    </source>
</evidence>
<proteinExistence type="inferred from homology"/>
<feature type="transmembrane region" description="Helical" evidence="9">
    <location>
        <begin position="43"/>
        <end position="64"/>
    </location>
</feature>
<dbReference type="InParanoid" id="A0A6J2Y906"/>
<dbReference type="GO" id="GO:0007165">
    <property type="term" value="P:signal transduction"/>
    <property type="evidence" value="ECO:0007669"/>
    <property type="project" value="UniProtKB-KW"/>
</dbReference>